<comment type="caution">
    <text evidence="1">The sequence shown here is derived from an EMBL/GenBank/DDBJ whole genome shotgun (WGS) entry which is preliminary data.</text>
</comment>
<proteinExistence type="predicted"/>
<reference evidence="2" key="1">
    <citation type="journal article" date="2023" name="Hortic. Res.">
        <title>A chromosome-level phased genome enabling allele-level studies in sweet orange: a case study on citrus Huanglongbing tolerance.</title>
        <authorList>
            <person name="Wu B."/>
            <person name="Yu Q."/>
            <person name="Deng Z."/>
            <person name="Duan Y."/>
            <person name="Luo F."/>
            <person name="Gmitter F. Jr."/>
        </authorList>
    </citation>
    <scope>NUCLEOTIDE SEQUENCE [LARGE SCALE GENOMIC DNA]</scope>
    <source>
        <strain evidence="2">cv. Valencia</strain>
    </source>
</reference>
<accession>A0ACB8J547</accession>
<organism evidence="1 2">
    <name type="scientific">Citrus sinensis</name>
    <name type="common">Sweet orange</name>
    <name type="synonym">Citrus aurantium var. sinensis</name>
    <dbReference type="NCBI Taxonomy" id="2711"/>
    <lineage>
        <taxon>Eukaryota</taxon>
        <taxon>Viridiplantae</taxon>
        <taxon>Streptophyta</taxon>
        <taxon>Embryophyta</taxon>
        <taxon>Tracheophyta</taxon>
        <taxon>Spermatophyta</taxon>
        <taxon>Magnoliopsida</taxon>
        <taxon>eudicotyledons</taxon>
        <taxon>Gunneridae</taxon>
        <taxon>Pentapetalae</taxon>
        <taxon>rosids</taxon>
        <taxon>malvids</taxon>
        <taxon>Sapindales</taxon>
        <taxon>Rutaceae</taxon>
        <taxon>Aurantioideae</taxon>
        <taxon>Citrus</taxon>
    </lineage>
</organism>
<keyword evidence="2" id="KW-1185">Reference proteome</keyword>
<gene>
    <name evidence="1" type="ORF">KPL71_020160</name>
</gene>
<evidence type="ECO:0000313" key="1">
    <source>
        <dbReference type="EMBL" id="KAH9712829.1"/>
    </source>
</evidence>
<evidence type="ECO:0000313" key="2">
    <source>
        <dbReference type="Proteomes" id="UP000829398"/>
    </source>
</evidence>
<dbReference type="EMBL" id="CM039176">
    <property type="protein sequence ID" value="KAH9712829.1"/>
    <property type="molecule type" value="Genomic_DNA"/>
</dbReference>
<sequence>MTMQINHKYSMFVITQAFAGHLGDLELTALSIASTVIGGFDLGLLLGMASALETLCGQDFGAKKYYMLGVYMQRRWIVLFICCVLLLPLYLFASPVLKLLGQPDDVAELSRMVSIWMASLHFTFTFQFPLKRFLLSQLKNMVIAWGSLVALLVHIFGLASPWKRFLVSGSLPSSLLLLLRELVLENIGIDDWKFAECRDCRGCFVYLHDNKWLGNDDSSPFFASTGVRAANELGAGNGEGAKFATIISVVTSNHTCSNFGTDHHCTATGIKRLRALYQIIAAEKASTLVKKWAAGTSSDCVWASDKDGLSQLPANYVKGGV</sequence>
<dbReference type="Proteomes" id="UP000829398">
    <property type="component" value="Chromosome 7"/>
</dbReference>
<protein>
    <submittedName>
        <fullName evidence="1">Protein DETOXIFICATION 27</fullName>
    </submittedName>
</protein>
<name>A0ACB8J547_CITSI</name>